<dbReference type="EMBL" id="CP026538">
    <property type="protein sequence ID" value="QAZ67742.1"/>
    <property type="molecule type" value="Genomic_DNA"/>
</dbReference>
<dbReference type="InterPro" id="IPR001763">
    <property type="entry name" value="Rhodanese-like_dom"/>
</dbReference>
<dbReference type="PROSITE" id="PS51257">
    <property type="entry name" value="PROKAR_LIPOPROTEIN"/>
    <property type="match status" value="1"/>
</dbReference>
<dbReference type="Gene3D" id="3.40.250.10">
    <property type="entry name" value="Rhodanese-like domain"/>
    <property type="match status" value="1"/>
</dbReference>
<dbReference type="Pfam" id="PF00581">
    <property type="entry name" value="Rhodanese"/>
    <property type="match status" value="1"/>
</dbReference>
<dbReference type="InterPro" id="IPR036873">
    <property type="entry name" value="Rhodanese-like_dom_sf"/>
</dbReference>
<evidence type="ECO:0000313" key="3">
    <source>
        <dbReference type="EMBL" id="QAZ67742.1"/>
    </source>
</evidence>
<proteinExistence type="predicted"/>
<dbReference type="SMART" id="SM00450">
    <property type="entry name" value="RHOD"/>
    <property type="match status" value="1"/>
</dbReference>
<dbReference type="SUPFAM" id="SSF52821">
    <property type="entry name" value="Rhodanese/Cell cycle control phosphatase"/>
    <property type="match status" value="1"/>
</dbReference>
<dbReference type="CDD" id="cd00158">
    <property type="entry name" value="RHOD"/>
    <property type="match status" value="1"/>
</dbReference>
<feature type="signal peptide" evidence="1">
    <location>
        <begin position="1"/>
        <end position="25"/>
    </location>
</feature>
<keyword evidence="4" id="KW-1185">Reference proteome</keyword>
<reference evidence="3 4" key="1">
    <citation type="submission" date="2018-02" db="EMBL/GenBank/DDBJ databases">
        <title>Genome sequence of Desulfovibrio carbinolicus DSM 3852.</title>
        <authorList>
            <person name="Wilbanks E."/>
            <person name="Skennerton C.T."/>
            <person name="Orphan V.J."/>
        </authorList>
    </citation>
    <scope>NUCLEOTIDE SEQUENCE [LARGE SCALE GENOMIC DNA]</scope>
    <source>
        <strain evidence="3 4">DSM 3852</strain>
    </source>
</reference>
<sequence length="179" mass="19355">MPRRPARRPLAFLALALWGVLALLAACDSQPKTDPERQAKAYALYEGYKKDFPEVTEIRPEEALKRWQDGGVVFIDARSEAERAVSTLPGAVSEQAYLAAPDRFAGKQAVIYCTIGYRSGVLVQKLAAKGMAAANLAAGIVGWLHAGGTLVDASGAPTRRVHVYGRTWDLAPLAYTAVW</sequence>
<dbReference type="AlphaFoldDB" id="A0A4V0YQW7"/>
<protein>
    <submittedName>
        <fullName evidence="3">Rhodanese-like domain-containing protein</fullName>
    </submittedName>
</protein>
<organism evidence="3 4">
    <name type="scientific">Solidesulfovibrio carbinolicus</name>
    <dbReference type="NCBI Taxonomy" id="296842"/>
    <lineage>
        <taxon>Bacteria</taxon>
        <taxon>Pseudomonadati</taxon>
        <taxon>Thermodesulfobacteriota</taxon>
        <taxon>Desulfovibrionia</taxon>
        <taxon>Desulfovibrionales</taxon>
        <taxon>Desulfovibrionaceae</taxon>
        <taxon>Solidesulfovibrio</taxon>
    </lineage>
</organism>
<dbReference type="KEGG" id="dcb:C3Y92_11120"/>
<evidence type="ECO:0000313" key="4">
    <source>
        <dbReference type="Proteomes" id="UP000293296"/>
    </source>
</evidence>
<dbReference type="OrthoDB" id="9789348at2"/>
<evidence type="ECO:0000259" key="2">
    <source>
        <dbReference type="PROSITE" id="PS50206"/>
    </source>
</evidence>
<dbReference type="PROSITE" id="PS50206">
    <property type="entry name" value="RHODANESE_3"/>
    <property type="match status" value="1"/>
</dbReference>
<gene>
    <name evidence="3" type="ORF">C3Y92_11120</name>
</gene>
<keyword evidence="1" id="KW-0732">Signal</keyword>
<feature type="chain" id="PRO_5020394580" evidence="1">
    <location>
        <begin position="26"/>
        <end position="179"/>
    </location>
</feature>
<evidence type="ECO:0000256" key="1">
    <source>
        <dbReference type="SAM" id="SignalP"/>
    </source>
</evidence>
<name>A0A4V0YQW7_9BACT</name>
<dbReference type="Proteomes" id="UP000293296">
    <property type="component" value="Chromosome"/>
</dbReference>
<dbReference type="RefSeq" id="WP_129352600.1">
    <property type="nucleotide sequence ID" value="NZ_CP026538.1"/>
</dbReference>
<accession>A0A4V0YQW7</accession>
<feature type="domain" description="Rhodanese" evidence="2">
    <location>
        <begin position="68"/>
        <end position="152"/>
    </location>
</feature>